<evidence type="ECO:0000313" key="7">
    <source>
        <dbReference type="EMBL" id="SFN41741.1"/>
    </source>
</evidence>
<dbReference type="RefSeq" id="WP_092408772.1">
    <property type="nucleotide sequence ID" value="NZ_FOVF01000020.1"/>
</dbReference>
<comment type="subcellular location">
    <subcellularLocation>
        <location evidence="1">Membrane</location>
        <topology evidence="1">Multi-pass membrane protein</topology>
    </subcellularLocation>
</comment>
<feature type="transmembrane region" description="Helical" evidence="5">
    <location>
        <begin position="102"/>
        <end position="118"/>
    </location>
</feature>
<proteinExistence type="predicted"/>
<evidence type="ECO:0000259" key="6">
    <source>
        <dbReference type="Pfam" id="PF01699"/>
    </source>
</evidence>
<dbReference type="InterPro" id="IPR004837">
    <property type="entry name" value="NaCa_Exmemb"/>
</dbReference>
<dbReference type="Gene3D" id="1.20.1420.30">
    <property type="entry name" value="NCX, central ion-binding region"/>
    <property type="match status" value="1"/>
</dbReference>
<dbReference type="PANTHER" id="PTHR10846:SF8">
    <property type="entry name" value="INNER MEMBRANE PROTEIN YRBG"/>
    <property type="match status" value="1"/>
</dbReference>
<dbReference type="GO" id="GO:0005886">
    <property type="term" value="C:plasma membrane"/>
    <property type="evidence" value="ECO:0007669"/>
    <property type="project" value="TreeGrafter"/>
</dbReference>
<dbReference type="GO" id="GO:0008273">
    <property type="term" value="F:calcium, potassium:sodium antiporter activity"/>
    <property type="evidence" value="ECO:0007669"/>
    <property type="project" value="TreeGrafter"/>
</dbReference>
<keyword evidence="2 5" id="KW-0812">Transmembrane</keyword>
<feature type="transmembrane region" description="Helical" evidence="5">
    <location>
        <begin position="300"/>
        <end position="317"/>
    </location>
</feature>
<dbReference type="Gene3D" id="6.10.280.80">
    <property type="entry name" value="NCX, peripheral helical region"/>
    <property type="match status" value="1"/>
</dbReference>
<dbReference type="STRING" id="578942.SAMN05216289_12028"/>
<reference evidence="7 8" key="1">
    <citation type="submission" date="2016-10" db="EMBL/GenBank/DDBJ databases">
        <authorList>
            <person name="de Groot N.N."/>
        </authorList>
    </citation>
    <scope>NUCLEOTIDE SEQUENCE [LARGE SCALE GENOMIC DNA]</scope>
    <source>
        <strain evidence="7 8">CGMCC 1.7659</strain>
    </source>
</reference>
<keyword evidence="3 5" id="KW-1133">Transmembrane helix</keyword>
<feature type="transmembrane region" description="Helical" evidence="5">
    <location>
        <begin position="242"/>
        <end position="263"/>
    </location>
</feature>
<dbReference type="PANTHER" id="PTHR10846">
    <property type="entry name" value="SODIUM/POTASSIUM/CALCIUM EXCHANGER"/>
    <property type="match status" value="1"/>
</dbReference>
<dbReference type="Pfam" id="PF01699">
    <property type="entry name" value="Na_Ca_ex"/>
    <property type="match status" value="2"/>
</dbReference>
<sequence>MYLLWLLSGLAALGVGGEMLVRGAVGAARRLGVSPLLVGLTIVGFGTSTPELVTSLVAALEEAPGIAVGNVVGSNIANLLLILGSAALVAPLPLARVALRREGIALAGSTAVCVLVILHGKLDLLPGMMLVAVLFAYVAWAYTSERKLHGVRTTVHEQVAEDAAPQARSFGVYLGMCAGGIAMTVLGAHWLVDSAIELSRRLGIPETVIGLSVVAVGTSLPELVASLVAAARGHAEVALGNIIGSNVYNVLGILGATAIIHPIRVPAEIARVDIWILLAATMLLLFFLRTGTRIGRVEGAILLGGYALYAAWLGLGSQPG</sequence>
<feature type="transmembrane region" description="Helical" evidence="5">
    <location>
        <begin position="269"/>
        <end position="288"/>
    </location>
</feature>
<evidence type="ECO:0000256" key="4">
    <source>
        <dbReference type="ARBA" id="ARBA00023136"/>
    </source>
</evidence>
<dbReference type="GO" id="GO:0006874">
    <property type="term" value="P:intracellular calcium ion homeostasis"/>
    <property type="evidence" value="ECO:0007669"/>
    <property type="project" value="TreeGrafter"/>
</dbReference>
<feature type="transmembrane region" description="Helical" evidence="5">
    <location>
        <begin position="208"/>
        <end position="230"/>
    </location>
</feature>
<keyword evidence="8" id="KW-1185">Reference proteome</keyword>
<gene>
    <name evidence="7" type="ORF">SAMN05216289_12028</name>
</gene>
<evidence type="ECO:0000256" key="3">
    <source>
        <dbReference type="ARBA" id="ARBA00022989"/>
    </source>
</evidence>
<dbReference type="EMBL" id="FOVF01000020">
    <property type="protein sequence ID" value="SFN41741.1"/>
    <property type="molecule type" value="Genomic_DNA"/>
</dbReference>
<accession>A0A1I4YUP4</accession>
<evidence type="ECO:0000256" key="1">
    <source>
        <dbReference type="ARBA" id="ARBA00004141"/>
    </source>
</evidence>
<dbReference type="NCBIfam" id="TIGR00367">
    <property type="entry name" value="calcium/sodium antiporter"/>
    <property type="match status" value="1"/>
</dbReference>
<dbReference type="AlphaFoldDB" id="A0A1I4YUP4"/>
<organism evidence="7 8">
    <name type="scientific">Dokdonella immobilis</name>
    <dbReference type="NCBI Taxonomy" id="578942"/>
    <lineage>
        <taxon>Bacteria</taxon>
        <taxon>Pseudomonadati</taxon>
        <taxon>Pseudomonadota</taxon>
        <taxon>Gammaproteobacteria</taxon>
        <taxon>Lysobacterales</taxon>
        <taxon>Rhodanobacteraceae</taxon>
        <taxon>Dokdonella</taxon>
    </lineage>
</organism>
<feature type="domain" description="Sodium/calcium exchanger membrane region" evidence="6">
    <location>
        <begin position="174"/>
        <end position="313"/>
    </location>
</feature>
<dbReference type="InterPro" id="IPR044880">
    <property type="entry name" value="NCX_ion-bd_dom_sf"/>
</dbReference>
<name>A0A1I4YUP4_9GAMM</name>
<evidence type="ECO:0000256" key="5">
    <source>
        <dbReference type="SAM" id="Phobius"/>
    </source>
</evidence>
<keyword evidence="4 5" id="KW-0472">Membrane</keyword>
<feature type="transmembrane region" description="Helical" evidence="5">
    <location>
        <begin position="76"/>
        <end position="95"/>
    </location>
</feature>
<dbReference type="InterPro" id="IPR004481">
    <property type="entry name" value="K/Na/Ca-exchanger"/>
</dbReference>
<feature type="transmembrane region" description="Helical" evidence="5">
    <location>
        <begin position="170"/>
        <end position="192"/>
    </location>
</feature>
<protein>
    <submittedName>
        <fullName evidence="7">Cation:H+ antiporter</fullName>
    </submittedName>
</protein>
<feature type="domain" description="Sodium/calcium exchanger membrane region" evidence="6">
    <location>
        <begin position="2"/>
        <end position="142"/>
    </location>
</feature>
<dbReference type="OrthoDB" id="9794225at2"/>
<feature type="transmembrane region" description="Helical" evidence="5">
    <location>
        <begin position="124"/>
        <end position="142"/>
    </location>
</feature>
<dbReference type="GO" id="GO:0005262">
    <property type="term" value="F:calcium channel activity"/>
    <property type="evidence" value="ECO:0007669"/>
    <property type="project" value="TreeGrafter"/>
</dbReference>
<evidence type="ECO:0000256" key="2">
    <source>
        <dbReference type="ARBA" id="ARBA00022692"/>
    </source>
</evidence>
<dbReference type="Proteomes" id="UP000198575">
    <property type="component" value="Unassembled WGS sequence"/>
</dbReference>
<evidence type="ECO:0000313" key="8">
    <source>
        <dbReference type="Proteomes" id="UP000198575"/>
    </source>
</evidence>